<dbReference type="Gene3D" id="1.10.510.10">
    <property type="entry name" value="Transferase(Phosphotransferase) domain 1"/>
    <property type="match status" value="1"/>
</dbReference>
<keyword evidence="2" id="KW-1185">Reference proteome</keyword>
<dbReference type="GO" id="GO:0004672">
    <property type="term" value="F:protein kinase activity"/>
    <property type="evidence" value="ECO:0007669"/>
    <property type="project" value="InterPro"/>
</dbReference>
<reference evidence="3" key="1">
    <citation type="submission" date="2017-02" db="UniProtKB">
        <authorList>
            <consortium name="WormBaseParasite"/>
        </authorList>
    </citation>
    <scope>IDENTIFICATION</scope>
</reference>
<evidence type="ECO:0000313" key="2">
    <source>
        <dbReference type="Proteomes" id="UP000050640"/>
    </source>
</evidence>
<dbReference type="SUPFAM" id="SSF56112">
    <property type="entry name" value="Protein kinase-like (PK-like)"/>
    <property type="match status" value="1"/>
</dbReference>
<dbReference type="PROSITE" id="PS50011">
    <property type="entry name" value="PROTEIN_KINASE_DOM"/>
    <property type="match status" value="1"/>
</dbReference>
<organism evidence="2 3">
    <name type="scientific">Elaeophora elaphi</name>
    <dbReference type="NCBI Taxonomy" id="1147741"/>
    <lineage>
        <taxon>Eukaryota</taxon>
        <taxon>Metazoa</taxon>
        <taxon>Ecdysozoa</taxon>
        <taxon>Nematoda</taxon>
        <taxon>Chromadorea</taxon>
        <taxon>Rhabditida</taxon>
        <taxon>Spirurina</taxon>
        <taxon>Spiruromorpha</taxon>
        <taxon>Filarioidea</taxon>
        <taxon>Onchocercidae</taxon>
        <taxon>Elaeophora</taxon>
    </lineage>
</organism>
<name>A0A0R3RZN1_9BILA</name>
<dbReference type="InterPro" id="IPR000719">
    <property type="entry name" value="Prot_kinase_dom"/>
</dbReference>
<dbReference type="GO" id="GO:0005524">
    <property type="term" value="F:ATP binding"/>
    <property type="evidence" value="ECO:0007669"/>
    <property type="project" value="InterPro"/>
</dbReference>
<feature type="domain" description="Protein kinase" evidence="1">
    <location>
        <begin position="1"/>
        <end position="146"/>
    </location>
</feature>
<dbReference type="WBParaSite" id="EEL_0000779601-mRNA-1">
    <property type="protein sequence ID" value="EEL_0000779601-mRNA-1"/>
    <property type="gene ID" value="EEL_0000779601"/>
</dbReference>
<evidence type="ECO:0000259" key="1">
    <source>
        <dbReference type="PROSITE" id="PS50011"/>
    </source>
</evidence>
<protein>
    <submittedName>
        <fullName evidence="3">Protein kinase domain-containing protein</fullName>
    </submittedName>
</protein>
<accession>A0A0R3RZN1</accession>
<evidence type="ECO:0000313" key="3">
    <source>
        <dbReference type="WBParaSite" id="EEL_0000779601-mRNA-1"/>
    </source>
</evidence>
<dbReference type="Proteomes" id="UP000050640">
    <property type="component" value="Unplaced"/>
</dbReference>
<dbReference type="InterPro" id="IPR011009">
    <property type="entry name" value="Kinase-like_dom_sf"/>
</dbReference>
<sequence length="146" mass="17080">MPPFNFIFQKLSFPKQALNGCLNYFCSIKGIPSRHFILKVRSKHQNSWETYIYRYVEKELSLISGIVQIYHSLSFIDKCLTVQEFTAGTLKELIKIQNSIDIKLSELIIAIIILDLMKILRSIHRINIIHGCFRSDNIYVAKRFLN</sequence>
<dbReference type="STRING" id="1147741.A0A0R3RZN1"/>
<proteinExistence type="predicted"/>
<dbReference type="AlphaFoldDB" id="A0A0R3RZN1"/>